<evidence type="ECO:0000313" key="2">
    <source>
        <dbReference type="Proteomes" id="UP000789702"/>
    </source>
</evidence>
<feature type="non-terminal residue" evidence="1">
    <location>
        <position position="1"/>
    </location>
</feature>
<comment type="caution">
    <text evidence="1">The sequence shown here is derived from an EMBL/GenBank/DDBJ whole genome shotgun (WGS) entry which is preliminary data.</text>
</comment>
<sequence>YEAVENFVKTLPAILLQLQNDNSKYNLYFHGIISIIDATIANIQKTKACLSYHFQLFIDYMNPFNNNDNITYYMYMLAYNSCDYDNLLQDTYEYASIVTTEIKNHFPDCPLLTAMKILNPVEWSCFKNVVFSNFLTFFSQELLSILIWDYSDIFPNITKLVHITNSIPFSSVDCERGFSKQNAIKTCLQNSLNPFTLDAFMQISLEEESKKMNWSKIYREWYN</sequence>
<protein>
    <submittedName>
        <fullName evidence="1">4807_t:CDS:1</fullName>
    </submittedName>
</protein>
<accession>A0ACA9PEJ2</accession>
<keyword evidence="2" id="KW-1185">Reference proteome</keyword>
<evidence type="ECO:0000313" key="1">
    <source>
        <dbReference type="EMBL" id="CAG8695888.1"/>
    </source>
</evidence>
<organism evidence="1 2">
    <name type="scientific">Dentiscutata heterogama</name>
    <dbReference type="NCBI Taxonomy" id="1316150"/>
    <lineage>
        <taxon>Eukaryota</taxon>
        <taxon>Fungi</taxon>
        <taxon>Fungi incertae sedis</taxon>
        <taxon>Mucoromycota</taxon>
        <taxon>Glomeromycotina</taxon>
        <taxon>Glomeromycetes</taxon>
        <taxon>Diversisporales</taxon>
        <taxon>Gigasporaceae</taxon>
        <taxon>Dentiscutata</taxon>
    </lineage>
</organism>
<dbReference type="Proteomes" id="UP000789702">
    <property type="component" value="Unassembled WGS sequence"/>
</dbReference>
<dbReference type="EMBL" id="CAJVPU010025321">
    <property type="protein sequence ID" value="CAG8695888.1"/>
    <property type="molecule type" value="Genomic_DNA"/>
</dbReference>
<gene>
    <name evidence="1" type="ORF">DHETER_LOCUS11502</name>
</gene>
<feature type="non-terminal residue" evidence="1">
    <location>
        <position position="223"/>
    </location>
</feature>
<name>A0ACA9PEJ2_9GLOM</name>
<reference evidence="1" key="1">
    <citation type="submission" date="2021-06" db="EMBL/GenBank/DDBJ databases">
        <authorList>
            <person name="Kallberg Y."/>
            <person name="Tangrot J."/>
            <person name="Rosling A."/>
        </authorList>
    </citation>
    <scope>NUCLEOTIDE SEQUENCE</scope>
    <source>
        <strain evidence="1">IL203A</strain>
    </source>
</reference>
<proteinExistence type="predicted"/>